<evidence type="ECO:0000256" key="5">
    <source>
        <dbReference type="ARBA" id="ARBA00023054"/>
    </source>
</evidence>
<dbReference type="InterPro" id="IPR045242">
    <property type="entry name" value="Syntaxin"/>
</dbReference>
<dbReference type="Gene3D" id="1.20.58.70">
    <property type="match status" value="1"/>
</dbReference>
<evidence type="ECO:0000313" key="8">
    <source>
        <dbReference type="EMBL" id="KAL3630278.1"/>
    </source>
</evidence>
<dbReference type="SUPFAM" id="SSF47661">
    <property type="entry name" value="t-snare proteins"/>
    <property type="match status" value="1"/>
</dbReference>
<dbReference type="Gene3D" id="1.20.5.110">
    <property type="match status" value="1"/>
</dbReference>
<evidence type="ECO:0000313" key="9">
    <source>
        <dbReference type="Proteomes" id="UP001632038"/>
    </source>
</evidence>
<dbReference type="Pfam" id="PF05739">
    <property type="entry name" value="SNARE"/>
    <property type="match status" value="1"/>
</dbReference>
<dbReference type="EMBL" id="JAVIJP010000032">
    <property type="protein sequence ID" value="KAL3630278.1"/>
    <property type="molecule type" value="Genomic_DNA"/>
</dbReference>
<dbReference type="FunFam" id="1.20.5.110:FF:000008">
    <property type="entry name" value="Syntaxin 132"/>
    <property type="match status" value="1"/>
</dbReference>
<dbReference type="InterPro" id="IPR010989">
    <property type="entry name" value="SNARE"/>
</dbReference>
<keyword evidence="5" id="KW-0175">Coiled coil</keyword>
<dbReference type="PROSITE" id="PS50192">
    <property type="entry name" value="T_SNARE"/>
    <property type="match status" value="1"/>
</dbReference>
<keyword evidence="6" id="KW-0472">Membrane</keyword>
<gene>
    <name evidence="8" type="ORF">CASFOL_023262</name>
</gene>
<evidence type="ECO:0000256" key="3">
    <source>
        <dbReference type="ARBA" id="ARBA00022927"/>
    </source>
</evidence>
<comment type="caution">
    <text evidence="8">The sequence shown here is derived from an EMBL/GenBank/DDBJ whole genome shotgun (WGS) entry which is preliminary data.</text>
</comment>
<dbReference type="SMART" id="SM00503">
    <property type="entry name" value="SynN"/>
    <property type="match status" value="1"/>
</dbReference>
<organism evidence="8 9">
    <name type="scientific">Castilleja foliolosa</name>
    <dbReference type="NCBI Taxonomy" id="1961234"/>
    <lineage>
        <taxon>Eukaryota</taxon>
        <taxon>Viridiplantae</taxon>
        <taxon>Streptophyta</taxon>
        <taxon>Embryophyta</taxon>
        <taxon>Tracheophyta</taxon>
        <taxon>Spermatophyta</taxon>
        <taxon>Magnoliopsida</taxon>
        <taxon>eudicotyledons</taxon>
        <taxon>Gunneridae</taxon>
        <taxon>Pentapetalae</taxon>
        <taxon>asterids</taxon>
        <taxon>lamiids</taxon>
        <taxon>Lamiales</taxon>
        <taxon>Orobanchaceae</taxon>
        <taxon>Pedicularideae</taxon>
        <taxon>Castillejinae</taxon>
        <taxon>Castilleja</taxon>
    </lineage>
</organism>
<evidence type="ECO:0000256" key="4">
    <source>
        <dbReference type="ARBA" id="ARBA00022990"/>
    </source>
</evidence>
<feature type="transmembrane region" description="Helical" evidence="6">
    <location>
        <begin position="277"/>
        <end position="297"/>
    </location>
</feature>
<evidence type="ECO:0000259" key="7">
    <source>
        <dbReference type="PROSITE" id="PS50192"/>
    </source>
</evidence>
<dbReference type="GO" id="GO:0015031">
    <property type="term" value="P:protein transport"/>
    <property type="evidence" value="ECO:0007669"/>
    <property type="project" value="UniProtKB-KW"/>
</dbReference>
<protein>
    <recommendedName>
        <fullName evidence="7">t-SNARE coiled-coil homology domain-containing protein</fullName>
    </recommendedName>
</protein>
<keyword evidence="3" id="KW-0653">Protein transport</keyword>
<comment type="similarity">
    <text evidence="1">Belongs to the syntaxin family.</text>
</comment>
<keyword evidence="6" id="KW-0812">Transmembrane</keyword>
<dbReference type="InterPro" id="IPR006011">
    <property type="entry name" value="Syntaxin_N"/>
</dbReference>
<keyword evidence="4" id="KW-0007">Acetylation</keyword>
<dbReference type="InterPro" id="IPR000727">
    <property type="entry name" value="T_SNARE_dom"/>
</dbReference>
<dbReference type="AlphaFoldDB" id="A0ABD3CK22"/>
<dbReference type="PANTHER" id="PTHR19957:SF123">
    <property type="entry name" value="SYNTAXIN-112"/>
    <property type="match status" value="1"/>
</dbReference>
<name>A0ABD3CK22_9LAMI</name>
<keyword evidence="6" id="KW-1133">Transmembrane helix</keyword>
<keyword evidence="2" id="KW-0813">Transport</keyword>
<dbReference type="Proteomes" id="UP001632038">
    <property type="component" value="Unassembled WGS sequence"/>
</dbReference>
<evidence type="ECO:0000256" key="1">
    <source>
        <dbReference type="ARBA" id="ARBA00009063"/>
    </source>
</evidence>
<proteinExistence type="inferred from homology"/>
<reference evidence="9" key="1">
    <citation type="journal article" date="2024" name="IScience">
        <title>Strigolactones Initiate the Formation of Haustorium-like Structures in Castilleja.</title>
        <authorList>
            <person name="Buerger M."/>
            <person name="Peterson D."/>
            <person name="Chory J."/>
        </authorList>
    </citation>
    <scope>NUCLEOTIDE SEQUENCE [LARGE SCALE GENOMIC DNA]</scope>
</reference>
<sequence length="299" mass="34175">MNDLMTNSFLSYVDLKKQAQLDLEQDRDVELGHLSNPNEDNLSHFFQEVETVKTDMKEITDLLLDLQNLNEETKSTYSAKILRGLRDRIDSDMVSVLRKAQTVKTRLESLDKSNLANRKLSVKYAEGTTVDRTRVSTTNGLRAKLKEIMNGFHALREKIMSDYKEGLKRRYFNATGEYPSEEIIEKMVHGNGDVKVFEKRADIDYVENKERHEAVMDIWRSLNKLHQVFLDMAVMVETQGEQINDIEKNVAIAGSFVSGGTNSLVYANRMKKGGKKWLCWVLAVGFVIILVCLVAMLTN</sequence>
<dbReference type="Pfam" id="PF00804">
    <property type="entry name" value="Syntaxin"/>
    <property type="match status" value="1"/>
</dbReference>
<dbReference type="PANTHER" id="PTHR19957">
    <property type="entry name" value="SYNTAXIN"/>
    <property type="match status" value="1"/>
</dbReference>
<dbReference type="CDD" id="cd15848">
    <property type="entry name" value="SNARE_syntaxin1-like"/>
    <property type="match status" value="1"/>
</dbReference>
<accession>A0ABD3CK22</accession>
<keyword evidence="9" id="KW-1185">Reference proteome</keyword>
<evidence type="ECO:0000256" key="6">
    <source>
        <dbReference type="SAM" id="Phobius"/>
    </source>
</evidence>
<feature type="domain" description="T-SNARE coiled-coil homology" evidence="7">
    <location>
        <begin position="205"/>
        <end position="267"/>
    </location>
</feature>
<dbReference type="CDD" id="cd00179">
    <property type="entry name" value="SynN"/>
    <property type="match status" value="1"/>
</dbReference>
<dbReference type="FunFam" id="1.20.58.70:FF:000003">
    <property type="entry name" value="Qa-SNARE, Sso1/Syntaxin1-type, SYP12A-group"/>
    <property type="match status" value="1"/>
</dbReference>
<dbReference type="SMART" id="SM00397">
    <property type="entry name" value="t_SNARE"/>
    <property type="match status" value="1"/>
</dbReference>
<evidence type="ECO:0000256" key="2">
    <source>
        <dbReference type="ARBA" id="ARBA00022448"/>
    </source>
</evidence>